<dbReference type="PANTHER" id="PTHR10357">
    <property type="entry name" value="ALPHA-AMYLASE FAMILY MEMBER"/>
    <property type="match status" value="1"/>
</dbReference>
<keyword evidence="5" id="KW-0326">Glycosidase</keyword>
<organism evidence="8 9">
    <name type="scientific">Breznakia blatticola</name>
    <dbReference type="NCBI Taxonomy" id="1754012"/>
    <lineage>
        <taxon>Bacteria</taxon>
        <taxon>Bacillati</taxon>
        <taxon>Bacillota</taxon>
        <taxon>Erysipelotrichia</taxon>
        <taxon>Erysipelotrichales</taxon>
        <taxon>Erysipelotrichaceae</taxon>
        <taxon>Breznakia</taxon>
    </lineage>
</organism>
<comment type="subcellular location">
    <subcellularLocation>
        <location evidence="1">Cytoplasm</location>
    </subcellularLocation>
</comment>
<keyword evidence="4 8" id="KW-0378">Hydrolase</keyword>
<dbReference type="InterPro" id="IPR013780">
    <property type="entry name" value="Glyco_hydro_b"/>
</dbReference>
<evidence type="ECO:0000256" key="1">
    <source>
        <dbReference type="ARBA" id="ARBA00004496"/>
    </source>
</evidence>
<evidence type="ECO:0000313" key="9">
    <source>
        <dbReference type="Proteomes" id="UP000294743"/>
    </source>
</evidence>
<gene>
    <name evidence="8" type="ORF">EDD63_1496</name>
</gene>
<evidence type="ECO:0000256" key="3">
    <source>
        <dbReference type="ARBA" id="ARBA00022490"/>
    </source>
</evidence>
<name>A0A4R7Z8S0_9FIRM</name>
<dbReference type="EMBL" id="SODD01000049">
    <property type="protein sequence ID" value="TDW13116.1"/>
    <property type="molecule type" value="Genomic_DNA"/>
</dbReference>
<dbReference type="AlphaFoldDB" id="A0A4R7Z8S0"/>
<evidence type="ECO:0000256" key="4">
    <source>
        <dbReference type="ARBA" id="ARBA00022801"/>
    </source>
</evidence>
<evidence type="ECO:0000256" key="6">
    <source>
        <dbReference type="NCBIfam" id="TIGR02403"/>
    </source>
</evidence>
<dbReference type="Gene3D" id="2.60.40.1180">
    <property type="entry name" value="Golgi alpha-mannosidase II"/>
    <property type="match status" value="1"/>
</dbReference>
<keyword evidence="3" id="KW-0963">Cytoplasm</keyword>
<evidence type="ECO:0000259" key="7">
    <source>
        <dbReference type="SMART" id="SM00642"/>
    </source>
</evidence>
<dbReference type="InterPro" id="IPR056300">
    <property type="entry name" value="SusG-like_C"/>
</dbReference>
<dbReference type="Pfam" id="PF00128">
    <property type="entry name" value="Alpha-amylase"/>
    <property type="match status" value="1"/>
</dbReference>
<dbReference type="PANTHER" id="PTHR10357:SF217">
    <property type="entry name" value="TREHALOSE-6-PHOSPHATE HYDROLASE"/>
    <property type="match status" value="1"/>
</dbReference>
<dbReference type="Gene3D" id="3.20.20.80">
    <property type="entry name" value="Glycosidases"/>
    <property type="match status" value="1"/>
</dbReference>
<reference evidence="8 9" key="1">
    <citation type="submission" date="2019-03" db="EMBL/GenBank/DDBJ databases">
        <title>Genomic Encyclopedia of Type Strains, Phase IV (KMG-IV): sequencing the most valuable type-strain genomes for metagenomic binning, comparative biology and taxonomic classification.</title>
        <authorList>
            <person name="Goeker M."/>
        </authorList>
    </citation>
    <scope>NUCLEOTIDE SEQUENCE [LARGE SCALE GENOMIC DNA]</scope>
    <source>
        <strain evidence="8 9">DSM 28867</strain>
    </source>
</reference>
<dbReference type="GO" id="GO:0004556">
    <property type="term" value="F:alpha-amylase activity"/>
    <property type="evidence" value="ECO:0007669"/>
    <property type="project" value="TreeGrafter"/>
</dbReference>
<dbReference type="RefSeq" id="WP_134171064.1">
    <property type="nucleotide sequence ID" value="NZ_SODD01000049.1"/>
</dbReference>
<dbReference type="FunFam" id="2.60.40.1180:FF:000007">
    <property type="entry name" value="Sucrose isomerase"/>
    <property type="match status" value="1"/>
</dbReference>
<dbReference type="GO" id="GO:0005993">
    <property type="term" value="P:trehalose catabolic process"/>
    <property type="evidence" value="ECO:0007669"/>
    <property type="project" value="InterPro"/>
</dbReference>
<dbReference type="InterPro" id="IPR017853">
    <property type="entry name" value="GH"/>
</dbReference>
<comment type="caution">
    <text evidence="8">The sequence shown here is derived from an EMBL/GenBank/DDBJ whole genome shotgun (WGS) entry which is preliminary data.</text>
</comment>
<protein>
    <recommendedName>
        <fullName evidence="6">Alpha,alpha-phosphotrehalase</fullName>
        <ecNumber evidence="6">3.2.1.93</ecNumber>
    </recommendedName>
</protein>
<dbReference type="EC" id="3.2.1.93" evidence="6"/>
<keyword evidence="9" id="KW-1185">Reference proteome</keyword>
<proteinExistence type="inferred from homology"/>
<evidence type="ECO:0000256" key="2">
    <source>
        <dbReference type="ARBA" id="ARBA00008061"/>
    </source>
</evidence>
<dbReference type="NCBIfam" id="NF008183">
    <property type="entry name" value="PRK10933.1"/>
    <property type="match status" value="1"/>
</dbReference>
<dbReference type="InterPro" id="IPR045857">
    <property type="entry name" value="O16G_dom_2"/>
</dbReference>
<dbReference type="Gene3D" id="3.90.400.10">
    <property type="entry name" value="Oligo-1,6-glucosidase, Domain 2"/>
    <property type="match status" value="1"/>
</dbReference>
<dbReference type="Proteomes" id="UP000294743">
    <property type="component" value="Unassembled WGS sequence"/>
</dbReference>
<evidence type="ECO:0000256" key="5">
    <source>
        <dbReference type="ARBA" id="ARBA00023295"/>
    </source>
</evidence>
<accession>A0A4R7Z8S0</accession>
<dbReference type="SMART" id="SM00642">
    <property type="entry name" value="Aamy"/>
    <property type="match status" value="1"/>
</dbReference>
<dbReference type="NCBIfam" id="TIGR02403">
    <property type="entry name" value="trehalose_treC"/>
    <property type="match status" value="1"/>
</dbReference>
<dbReference type="InterPro" id="IPR012769">
    <property type="entry name" value="Trehalose_TreC"/>
</dbReference>
<feature type="domain" description="Glycosyl hydrolase family 13 catalytic" evidence="7">
    <location>
        <begin position="11"/>
        <end position="412"/>
    </location>
</feature>
<dbReference type="GO" id="GO:0005737">
    <property type="term" value="C:cytoplasm"/>
    <property type="evidence" value="ECO:0007669"/>
    <property type="project" value="UniProtKB-SubCell"/>
</dbReference>
<dbReference type="FunFam" id="3.90.400.10:FF:000002">
    <property type="entry name" value="Sucrose isomerase"/>
    <property type="match status" value="1"/>
</dbReference>
<dbReference type="FunFam" id="3.20.20.80:FF:000014">
    <property type="entry name" value="Alpha,alpha-phosphotrehalase"/>
    <property type="match status" value="1"/>
</dbReference>
<dbReference type="InterPro" id="IPR006047">
    <property type="entry name" value="GH13_cat_dom"/>
</dbReference>
<dbReference type="OrthoDB" id="9805159at2"/>
<dbReference type="GO" id="GO:0008788">
    <property type="term" value="F:alpha,alpha-phosphotrehalase activity"/>
    <property type="evidence" value="ECO:0007669"/>
    <property type="project" value="UniProtKB-UniRule"/>
</dbReference>
<dbReference type="Pfam" id="PF23915">
    <property type="entry name" value="SusG_C"/>
    <property type="match status" value="1"/>
</dbReference>
<dbReference type="SUPFAM" id="SSF51011">
    <property type="entry name" value="Glycosyl hydrolase domain"/>
    <property type="match status" value="1"/>
</dbReference>
<dbReference type="CDD" id="cd11333">
    <property type="entry name" value="AmyAc_SI_OligoGlu_DGase"/>
    <property type="match status" value="1"/>
</dbReference>
<comment type="similarity">
    <text evidence="2">Belongs to the glycosyl hydrolase 13 family.</text>
</comment>
<evidence type="ECO:0000313" key="8">
    <source>
        <dbReference type="EMBL" id="TDW13116.1"/>
    </source>
</evidence>
<dbReference type="SUPFAM" id="SSF51445">
    <property type="entry name" value="(Trans)glycosidases"/>
    <property type="match status" value="1"/>
</dbReference>
<sequence length="550" mass="64856">MHNYGNKVIYQIYPKSYKDSNGDGIGDFQGIIEKLDYLEQLGIDYIWLNACFVSPQNDNGYDVQDYYNIDPVYGSMEDFDALVKEAKAHHIEIMLDMVFNHTSTAHEWFQKALQGDKKYKDYYIWRKGKEDGTPPTNWVSKFGGNTWEYVERYDAYYLHLYDVSQADLNWDNPEVRDEMAKIVNFWMDKGVSGFRFDVVNLISKPEVLEDDYQGDGRRFYTDGPHVHEYLRQLNNASFGKIDALTVGEMSSTSLENCVKYAGENRQELSSVFNFHHLKVDYKNKNKWDIQEFDFQELKDLLVTWQVGMQEYDAWNALFWCNHDQPRVVSRFGNDRTYPKESAKMLATAIHMLRGIPYIYQGEEIGMTNAYFTDIKEYRDVESLNYYKILKQTGMSEAKIMKILQERSRDNARTPMQWDDSIHAGFSEATPWIQEIKNYKEINVKHALADKDSVFYHYKKLIELRKTYPVIQQGSFEVIAKDHPELFVYKRILGDTEVLVINNFYGKQVDYKIEQARNYELLLSNYGERPYTDNMQLQPYESLIYITKPQD</sequence>